<evidence type="ECO:0000313" key="4">
    <source>
        <dbReference type="EMBL" id="RAJ06595.1"/>
    </source>
</evidence>
<keyword evidence="5" id="KW-1185">Reference proteome</keyword>
<dbReference type="Gene3D" id="2.40.160.50">
    <property type="entry name" value="membrane protein fhac: a member of the omp85/tpsb transporter family"/>
    <property type="match status" value="1"/>
</dbReference>
<comment type="caution">
    <text evidence="4">The sequence shown here is derived from an EMBL/GenBank/DDBJ whole genome shotgun (WGS) entry which is preliminary data.</text>
</comment>
<dbReference type="Proteomes" id="UP000249547">
    <property type="component" value="Unassembled WGS sequence"/>
</dbReference>
<dbReference type="Pfam" id="PF01103">
    <property type="entry name" value="Omp85"/>
    <property type="match status" value="1"/>
</dbReference>
<dbReference type="RefSeq" id="WP_158538580.1">
    <property type="nucleotide sequence ID" value="NZ_QLLL01000003.1"/>
</dbReference>
<dbReference type="AlphaFoldDB" id="A0A327QRR6"/>
<evidence type="ECO:0000259" key="3">
    <source>
        <dbReference type="Pfam" id="PF01103"/>
    </source>
</evidence>
<reference evidence="4 5" key="1">
    <citation type="submission" date="2018-06" db="EMBL/GenBank/DDBJ databases">
        <title>Genomic Encyclopedia of Archaeal and Bacterial Type Strains, Phase II (KMG-II): from individual species to whole genera.</title>
        <authorList>
            <person name="Goeker M."/>
        </authorList>
    </citation>
    <scope>NUCLEOTIDE SEQUENCE [LARGE SCALE GENOMIC DNA]</scope>
    <source>
        <strain evidence="4 5">DSM 23857</strain>
    </source>
</reference>
<protein>
    <submittedName>
        <fullName evidence="4">Surface antigen-like protein</fullName>
    </submittedName>
</protein>
<evidence type="ECO:0000256" key="2">
    <source>
        <dbReference type="ARBA" id="ARBA00023136"/>
    </source>
</evidence>
<evidence type="ECO:0000313" key="5">
    <source>
        <dbReference type="Proteomes" id="UP000249547"/>
    </source>
</evidence>
<organism evidence="4 5">
    <name type="scientific">Chitinophaga skermanii</name>
    <dbReference type="NCBI Taxonomy" id="331697"/>
    <lineage>
        <taxon>Bacteria</taxon>
        <taxon>Pseudomonadati</taxon>
        <taxon>Bacteroidota</taxon>
        <taxon>Chitinophagia</taxon>
        <taxon>Chitinophagales</taxon>
        <taxon>Chitinophagaceae</taxon>
        <taxon>Chitinophaga</taxon>
    </lineage>
</organism>
<evidence type="ECO:0000256" key="1">
    <source>
        <dbReference type="ARBA" id="ARBA00004370"/>
    </source>
</evidence>
<comment type="subcellular location">
    <subcellularLocation>
        <location evidence="1">Membrane</location>
    </subcellularLocation>
</comment>
<dbReference type="EMBL" id="QLLL01000003">
    <property type="protein sequence ID" value="RAJ06595.1"/>
    <property type="molecule type" value="Genomic_DNA"/>
</dbReference>
<gene>
    <name evidence="4" type="ORF">LX64_01722</name>
</gene>
<dbReference type="OrthoDB" id="9771071at2"/>
<feature type="domain" description="Bacterial surface antigen (D15)" evidence="3">
    <location>
        <begin position="141"/>
        <end position="245"/>
    </location>
</feature>
<dbReference type="GO" id="GO:0019867">
    <property type="term" value="C:outer membrane"/>
    <property type="evidence" value="ECO:0007669"/>
    <property type="project" value="InterPro"/>
</dbReference>
<accession>A0A327QRR6</accession>
<dbReference type="InterPro" id="IPR000184">
    <property type="entry name" value="Bac_surfAg_D15"/>
</dbReference>
<keyword evidence="2" id="KW-0472">Membrane</keyword>
<sequence length="355" mass="40411">MSFKDSLDGAFDLSDWVIDAHGFVPVPIPITEPAIGYGAALMPVFISPRKPTAANAAHKNMAPPMPNMTGVMGMYTANGSWAVGAARSANFDRWNLRYTVLLGYTNINISYYRTVLEKEREIEVNLKMIPVFLRGTKRIGYSNWHLGGQYFFSKTKAKLRNDTKLDSLFSPKEFDNLSSIIGAVIQYDSRDNIFTPNKGTKFHFLANWSTQYLGSDFNYVHLNPFAYQYIPFSKKWVCGFRADMQQVIGDAPFYLLPSIDLRGVPKGRYQGKTNLLVETEQRWNAWRRWSLIFFGGTAKAFNEYSDFGEAEWVYNYGTGIRYLLARKLGLYTGVDVARGPEQFAFYVQFGNGWSK</sequence>
<name>A0A327QRR6_9BACT</name>
<proteinExistence type="predicted"/>